<sequence length="125" mass="13677">MAKAIFKSRVGPAFHWKCAIVLTRVPLDEKVKNPSRDQIYGRSRRGGNAVVVVHIQLPEADVGDLHIPFRERTGPRPADGSVGRCRAAPALSYVNRARYQSNAAAESAWISGGAGRRRLLGESEE</sequence>
<organism evidence="1 2">
    <name type="scientific">Striga asiatica</name>
    <name type="common">Asiatic witchweed</name>
    <name type="synonym">Buchnera asiatica</name>
    <dbReference type="NCBI Taxonomy" id="4170"/>
    <lineage>
        <taxon>Eukaryota</taxon>
        <taxon>Viridiplantae</taxon>
        <taxon>Streptophyta</taxon>
        <taxon>Embryophyta</taxon>
        <taxon>Tracheophyta</taxon>
        <taxon>Spermatophyta</taxon>
        <taxon>Magnoliopsida</taxon>
        <taxon>eudicotyledons</taxon>
        <taxon>Gunneridae</taxon>
        <taxon>Pentapetalae</taxon>
        <taxon>asterids</taxon>
        <taxon>lamiids</taxon>
        <taxon>Lamiales</taxon>
        <taxon>Orobanchaceae</taxon>
        <taxon>Buchnereae</taxon>
        <taxon>Striga</taxon>
    </lineage>
</organism>
<evidence type="ECO:0000313" key="1">
    <source>
        <dbReference type="EMBL" id="GER52163.1"/>
    </source>
</evidence>
<dbReference type="AlphaFoldDB" id="A0A5A7R321"/>
<dbReference type="EMBL" id="BKCP01010181">
    <property type="protein sequence ID" value="GER52163.1"/>
    <property type="molecule type" value="Genomic_DNA"/>
</dbReference>
<reference evidence="2" key="1">
    <citation type="journal article" date="2019" name="Curr. Biol.">
        <title>Genome Sequence of Striga asiatica Provides Insight into the Evolution of Plant Parasitism.</title>
        <authorList>
            <person name="Yoshida S."/>
            <person name="Kim S."/>
            <person name="Wafula E.K."/>
            <person name="Tanskanen J."/>
            <person name="Kim Y.M."/>
            <person name="Honaas L."/>
            <person name="Yang Z."/>
            <person name="Spallek T."/>
            <person name="Conn C.E."/>
            <person name="Ichihashi Y."/>
            <person name="Cheong K."/>
            <person name="Cui S."/>
            <person name="Der J.P."/>
            <person name="Gundlach H."/>
            <person name="Jiao Y."/>
            <person name="Hori C."/>
            <person name="Ishida J.K."/>
            <person name="Kasahara H."/>
            <person name="Kiba T."/>
            <person name="Kim M.S."/>
            <person name="Koo N."/>
            <person name="Laohavisit A."/>
            <person name="Lee Y.H."/>
            <person name="Lumba S."/>
            <person name="McCourt P."/>
            <person name="Mortimer J.C."/>
            <person name="Mutuku J.M."/>
            <person name="Nomura T."/>
            <person name="Sasaki-Sekimoto Y."/>
            <person name="Seto Y."/>
            <person name="Wang Y."/>
            <person name="Wakatake T."/>
            <person name="Sakakibara H."/>
            <person name="Demura T."/>
            <person name="Yamaguchi S."/>
            <person name="Yoneyama K."/>
            <person name="Manabe R.I."/>
            <person name="Nelson D.C."/>
            <person name="Schulman A.H."/>
            <person name="Timko M.P."/>
            <person name="dePamphilis C.W."/>
            <person name="Choi D."/>
            <person name="Shirasu K."/>
        </authorList>
    </citation>
    <scope>NUCLEOTIDE SEQUENCE [LARGE SCALE GENOMIC DNA]</scope>
    <source>
        <strain evidence="2">cv. UVA1</strain>
    </source>
</reference>
<dbReference type="Proteomes" id="UP000325081">
    <property type="component" value="Unassembled WGS sequence"/>
</dbReference>
<keyword evidence="2" id="KW-1185">Reference proteome</keyword>
<keyword evidence="1" id="KW-0413">Isomerase</keyword>
<proteinExistence type="predicted"/>
<comment type="caution">
    <text evidence="1">The sequence shown here is derived from an EMBL/GenBank/DDBJ whole genome shotgun (WGS) entry which is preliminary data.</text>
</comment>
<protein>
    <submittedName>
        <fullName evidence="1">Peptidyl-prolyl cis-trans isomerase-like</fullName>
    </submittedName>
</protein>
<name>A0A5A7R321_STRAF</name>
<gene>
    <name evidence="1" type="ORF">STAS_29596</name>
</gene>
<dbReference type="GO" id="GO:0016853">
    <property type="term" value="F:isomerase activity"/>
    <property type="evidence" value="ECO:0007669"/>
    <property type="project" value="UniProtKB-KW"/>
</dbReference>
<evidence type="ECO:0000313" key="2">
    <source>
        <dbReference type="Proteomes" id="UP000325081"/>
    </source>
</evidence>
<accession>A0A5A7R321</accession>